<evidence type="ECO:0000313" key="3">
    <source>
        <dbReference type="EMBL" id="OHT05623.1"/>
    </source>
</evidence>
<proteinExistence type="predicted"/>
<protein>
    <recommendedName>
        <fullName evidence="5">SSD domain-containing protein</fullName>
    </recommendedName>
</protein>
<feature type="transmembrane region" description="Helical" evidence="1">
    <location>
        <begin position="774"/>
        <end position="795"/>
    </location>
</feature>
<reference evidence="3" key="1">
    <citation type="submission" date="2016-10" db="EMBL/GenBank/DDBJ databases">
        <authorList>
            <person name="Benchimol M."/>
            <person name="Almeida L.G."/>
            <person name="Vasconcelos A.T."/>
            <person name="Perreira-Neves A."/>
            <person name="Rosa I.A."/>
            <person name="Tasca T."/>
            <person name="Bogo M.R."/>
            <person name="de Souza W."/>
        </authorList>
    </citation>
    <scope>NUCLEOTIDE SEQUENCE [LARGE SCALE GENOMIC DNA]</scope>
    <source>
        <strain evidence="3">K</strain>
    </source>
</reference>
<name>A0A1J4K2K4_9EUKA</name>
<dbReference type="VEuPathDB" id="TrichDB:TRFO_26571"/>
<dbReference type="RefSeq" id="XP_068358759.1">
    <property type="nucleotide sequence ID" value="XM_068505026.1"/>
</dbReference>
<keyword evidence="1" id="KW-1133">Transmembrane helix</keyword>
<evidence type="ECO:0008006" key="5">
    <source>
        <dbReference type="Google" id="ProtNLM"/>
    </source>
</evidence>
<evidence type="ECO:0000256" key="2">
    <source>
        <dbReference type="SAM" id="SignalP"/>
    </source>
</evidence>
<organism evidence="3 4">
    <name type="scientific">Tritrichomonas foetus</name>
    <dbReference type="NCBI Taxonomy" id="1144522"/>
    <lineage>
        <taxon>Eukaryota</taxon>
        <taxon>Metamonada</taxon>
        <taxon>Parabasalia</taxon>
        <taxon>Tritrichomonadida</taxon>
        <taxon>Tritrichomonadidae</taxon>
        <taxon>Tritrichomonas</taxon>
    </lineage>
</organism>
<dbReference type="GeneID" id="94839730"/>
<dbReference type="AlphaFoldDB" id="A0A1J4K2K4"/>
<sequence length="850" mass="95891">MSTVLLLSLLNSLSNGKEFPKIEYPEGGIFDWLKFPAFLRKQFDGLKIAGFRLNTSDIDVKWFAQSIIKNLNINVNISEIINEIINAKSINVFTVKQSTNQSFLNNQNESFISLLKQNISQKFNHFKNDVKILSSEGCDVEYDNIRAICKLTGTRIDLSSLGLNDEQTDALLASILGLVSSAFPAIILLFISIVFYIFQLIGCCFWMKPKRSDCPLLVSSVFFTIGIFSMILSSCFFISTIDEINESFETLLSFDQVTSHVVSSLSDSFQILFNDLFPSASSPVFEAIFNVVDNLEKYLTSLLSITVIIINDLRLKLVSDNPKDPGLFHIYDEIIGPEASKMHAIFRESKDTANLVYIFAPVNWSTVGNYVNDLVLGLMASINRTSDVNSLFETIEDIIQPYYHFAENPKEILLHENYTMGDFLDYFKNINVTDASEYQKYLEIVTKFNEIWDVFYYIFYIFGGLILALSIIYTIAFFTRNKMSRCIASSAALFPLIAVIIFSVISAAFTVVGFTLYYVSLNLEPYVDTIFDTFFEEIAPESVIPLGSMQITSKSDGYFSGSLNLGDLKFLTPLNLIFDLVTSDYSKGLADALKLDQIFDLTTLEDSIYNTFIESGASFAMPEDLLKTISTLKAALMNSEKLPITIDGLFNWGISVTQSTKFIRDYLIKIHRNDVLLRVEPYLKNIEGNVTLMRDQYVIIEDYVHEIIPLMLDQISPNLTSIVMTLTKNLGLTLSNVLTQVYPIINTLKVEVIAGPYASIRNLAFYNLTLTASYLSLAGYLAIIGFFICVLSLWIRRQGMESSNSLSASHRELEFTSDDLEDTERYRQTSTELISELGGNTEFKANEPNI</sequence>
<feature type="transmembrane region" description="Helical" evidence="1">
    <location>
        <begin position="491"/>
        <end position="519"/>
    </location>
</feature>
<comment type="caution">
    <text evidence="3">The sequence shown here is derived from an EMBL/GenBank/DDBJ whole genome shotgun (WGS) entry which is preliminary data.</text>
</comment>
<accession>A0A1J4K2K4</accession>
<gene>
    <name evidence="3" type="ORF">TRFO_26571</name>
</gene>
<keyword evidence="1" id="KW-0472">Membrane</keyword>
<evidence type="ECO:0000313" key="4">
    <source>
        <dbReference type="Proteomes" id="UP000179807"/>
    </source>
</evidence>
<keyword evidence="1" id="KW-0812">Transmembrane</keyword>
<feature type="chain" id="PRO_5009630193" description="SSD domain-containing protein" evidence="2">
    <location>
        <begin position="17"/>
        <end position="850"/>
    </location>
</feature>
<keyword evidence="4" id="KW-1185">Reference proteome</keyword>
<feature type="signal peptide" evidence="2">
    <location>
        <begin position="1"/>
        <end position="16"/>
    </location>
</feature>
<feature type="transmembrane region" description="Helical" evidence="1">
    <location>
        <begin position="182"/>
        <end position="207"/>
    </location>
</feature>
<evidence type="ECO:0000256" key="1">
    <source>
        <dbReference type="SAM" id="Phobius"/>
    </source>
</evidence>
<keyword evidence="2" id="KW-0732">Signal</keyword>
<dbReference type="Proteomes" id="UP000179807">
    <property type="component" value="Unassembled WGS sequence"/>
</dbReference>
<feature type="transmembrane region" description="Helical" evidence="1">
    <location>
        <begin position="454"/>
        <end position="479"/>
    </location>
</feature>
<dbReference type="EMBL" id="MLAK01000751">
    <property type="protein sequence ID" value="OHT05623.1"/>
    <property type="molecule type" value="Genomic_DNA"/>
</dbReference>
<feature type="transmembrane region" description="Helical" evidence="1">
    <location>
        <begin position="214"/>
        <end position="239"/>
    </location>
</feature>